<dbReference type="PANTHER" id="PTHR36427:SF3">
    <property type="entry name" value="LARGE RIBOSOMAL SUBUNIT PROTEIN UL1M"/>
    <property type="match status" value="1"/>
</dbReference>
<dbReference type="PANTHER" id="PTHR36427">
    <property type="entry name" value="54S RIBOSOMAL PROTEIN L1, MITOCHONDRIAL"/>
    <property type="match status" value="1"/>
</dbReference>
<dbReference type="GO" id="GO:0003735">
    <property type="term" value="F:structural constituent of ribosome"/>
    <property type="evidence" value="ECO:0007669"/>
    <property type="project" value="TreeGrafter"/>
</dbReference>
<protein>
    <recommendedName>
        <fullName evidence="6">Ribosomal protein L1</fullName>
    </recommendedName>
</protein>
<evidence type="ECO:0000256" key="2">
    <source>
        <dbReference type="ARBA" id="ARBA00022980"/>
    </source>
</evidence>
<accession>A0A899FSZ7</accession>
<dbReference type="InterPro" id="IPR016095">
    <property type="entry name" value="Ribosomal_uL1_3-a/b-sand"/>
</dbReference>
<dbReference type="InterPro" id="IPR028364">
    <property type="entry name" value="Ribosomal_uL1/biogenesis"/>
</dbReference>
<comment type="similarity">
    <text evidence="1">Belongs to the universal ribosomal protein uL1 family.</text>
</comment>
<sequence>MIGARGLGGMRFFPFFFRQKSTKKRKQDPGLTFMPNVLSLPLALRYLRASEAGWPRESSTIEVHLRLSRKKRASPLKGQLELPFPFRCRLRICVIAEGDHVQEALDSGAIVAGSDDVVKNILEGRVDFDVCLAHKDSSHLLEKVSRVPGSKRWMPSLKNGTISGEIGKAVKMKMNCIHFQEKEGVIRVPIGKAHFTDSEIQKTIA</sequence>
<keyword evidence="3" id="KW-0687">Ribonucleoprotein</keyword>
<proteinExistence type="inferred from homology"/>
<dbReference type="InterPro" id="IPR023674">
    <property type="entry name" value="Ribosomal_uL1-like"/>
</dbReference>
<evidence type="ECO:0000256" key="3">
    <source>
        <dbReference type="ARBA" id="ARBA00023274"/>
    </source>
</evidence>
<name>A0A899FSZ7_9ASCO</name>
<organism evidence="4 5">
    <name type="scientific">Pneumocystis wakefieldiae</name>
    <dbReference type="NCBI Taxonomy" id="38082"/>
    <lineage>
        <taxon>Eukaryota</taxon>
        <taxon>Fungi</taxon>
        <taxon>Dikarya</taxon>
        <taxon>Ascomycota</taxon>
        <taxon>Taphrinomycotina</taxon>
        <taxon>Pneumocystomycetes</taxon>
        <taxon>Pneumocystaceae</taxon>
        <taxon>Pneumocystis</taxon>
    </lineage>
</organism>
<reference evidence="4" key="1">
    <citation type="submission" date="2020-06" db="EMBL/GenBank/DDBJ databases">
        <title>Genomes of multiple members of Pneumocystis genus reveal paths to human pathogen Pneumocystis jirovecii.</title>
        <authorList>
            <person name="Cisse O.H."/>
            <person name="Ma L."/>
            <person name="Dekker J."/>
            <person name="Khil P."/>
            <person name="Jo J."/>
            <person name="Brenchley J."/>
            <person name="Blair R."/>
            <person name="Pahar B."/>
            <person name="Chabe M."/>
            <person name="Van Rompay K.A."/>
            <person name="Keesler R."/>
            <person name="Sukura A."/>
            <person name="Hirsch V."/>
            <person name="Kutty G."/>
            <person name="Liu Y."/>
            <person name="Peng L."/>
            <person name="Chen J."/>
            <person name="Song J."/>
            <person name="Weissenbacher-Lang C."/>
            <person name="Xu J."/>
            <person name="Upham N.S."/>
            <person name="Stajich J.E."/>
            <person name="Cuomo C.A."/>
            <person name="Cushion M.T."/>
            <person name="Kovacs J.A."/>
        </authorList>
    </citation>
    <scope>NUCLEOTIDE SEQUENCE</scope>
    <source>
        <strain evidence="4">2A</strain>
    </source>
</reference>
<evidence type="ECO:0008006" key="6">
    <source>
        <dbReference type="Google" id="ProtNLM"/>
    </source>
</evidence>
<dbReference type="Gene3D" id="3.40.50.790">
    <property type="match status" value="1"/>
</dbReference>
<dbReference type="Proteomes" id="UP000663699">
    <property type="component" value="Chromosome 4"/>
</dbReference>
<dbReference type="EMBL" id="CP054535">
    <property type="protein sequence ID" value="QSL64891.1"/>
    <property type="molecule type" value="Genomic_DNA"/>
</dbReference>
<dbReference type="SUPFAM" id="SSF56808">
    <property type="entry name" value="Ribosomal protein L1"/>
    <property type="match status" value="1"/>
</dbReference>
<dbReference type="OrthoDB" id="1747252at2759"/>
<evidence type="ECO:0000313" key="4">
    <source>
        <dbReference type="EMBL" id="QSL64891.1"/>
    </source>
</evidence>
<keyword evidence="2" id="KW-0689">Ribosomal protein</keyword>
<evidence type="ECO:0000313" key="5">
    <source>
        <dbReference type="Proteomes" id="UP000663699"/>
    </source>
</evidence>
<gene>
    <name evidence="4" type="ORF">MERGE_002195</name>
</gene>
<dbReference type="Pfam" id="PF00687">
    <property type="entry name" value="Ribosomal_L1"/>
    <property type="match status" value="1"/>
</dbReference>
<dbReference type="AlphaFoldDB" id="A0A899FSZ7"/>
<keyword evidence="5" id="KW-1185">Reference proteome</keyword>
<dbReference type="Gene3D" id="3.30.190.20">
    <property type="match status" value="1"/>
</dbReference>
<dbReference type="GO" id="GO:0005762">
    <property type="term" value="C:mitochondrial large ribosomal subunit"/>
    <property type="evidence" value="ECO:0007669"/>
    <property type="project" value="TreeGrafter"/>
</dbReference>
<evidence type="ECO:0000256" key="1">
    <source>
        <dbReference type="ARBA" id="ARBA00010531"/>
    </source>
</evidence>